<feature type="binding site" evidence="5">
    <location>
        <begin position="101"/>
        <end position="104"/>
    </location>
    <ligand>
        <name>NAD(+)</name>
        <dbReference type="ChEBI" id="CHEBI:57540"/>
    </ligand>
</feature>
<dbReference type="InterPro" id="IPR026587">
    <property type="entry name" value="Sirtuin_class_II"/>
</dbReference>
<feature type="binding site" evidence="5 6">
    <location>
        <position position="178"/>
    </location>
    <ligand>
        <name>Zn(2+)</name>
        <dbReference type="ChEBI" id="CHEBI:29105"/>
    </ligand>
</feature>
<dbReference type="Pfam" id="PF02146">
    <property type="entry name" value="SIR2"/>
    <property type="match status" value="1"/>
</dbReference>
<keyword evidence="5" id="KW-0963">Cytoplasm</keyword>
<evidence type="ECO:0000256" key="5">
    <source>
        <dbReference type="HAMAP-Rule" id="MF_01967"/>
    </source>
</evidence>
<dbReference type="Proteomes" id="UP000002221">
    <property type="component" value="Chromosome"/>
</dbReference>
<dbReference type="HAMAP" id="MF_01967">
    <property type="entry name" value="Sirtuin_ClassII"/>
    <property type="match status" value="1"/>
</dbReference>
<feature type="domain" description="Deacetylase sirtuin-type" evidence="7">
    <location>
        <begin position="1"/>
        <end position="285"/>
    </location>
</feature>
<feature type="binding site" evidence="5">
    <location>
        <begin position="244"/>
        <end position="246"/>
    </location>
    <ligand>
        <name>NAD(+)</name>
        <dbReference type="ChEBI" id="CHEBI:57540"/>
    </ligand>
</feature>
<comment type="function">
    <text evidence="5">NAD-dependent protein deacetylase which modulates the activities of several enzymes which are inactive in their acetylated form.</text>
</comment>
<comment type="catalytic activity">
    <reaction evidence="5">
        <text>N(6)-acetyl-L-lysyl-[protein] + NAD(+) + H2O = 2''-O-acetyl-ADP-D-ribose + nicotinamide + L-lysyl-[protein]</text>
        <dbReference type="Rhea" id="RHEA:43636"/>
        <dbReference type="Rhea" id="RHEA-COMP:9752"/>
        <dbReference type="Rhea" id="RHEA-COMP:10731"/>
        <dbReference type="ChEBI" id="CHEBI:15377"/>
        <dbReference type="ChEBI" id="CHEBI:17154"/>
        <dbReference type="ChEBI" id="CHEBI:29969"/>
        <dbReference type="ChEBI" id="CHEBI:57540"/>
        <dbReference type="ChEBI" id="CHEBI:61930"/>
        <dbReference type="ChEBI" id="CHEBI:83767"/>
        <dbReference type="EC" id="2.3.1.286"/>
    </reaction>
</comment>
<feature type="active site" description="Proton acceptor" evidence="5 6">
    <location>
        <position position="119"/>
    </location>
</feature>
<accession>D0MJ81</accession>
<comment type="caution">
    <text evidence="5">Lacks conserved residue(s) required for the propagation of feature annotation.</text>
</comment>
<dbReference type="HOGENOM" id="CLU_023643_3_2_10"/>
<protein>
    <recommendedName>
        <fullName evidence="5">NAD-dependent protein deacetylase</fullName>
        <ecNumber evidence="5">2.3.1.286</ecNumber>
    </recommendedName>
    <alternativeName>
        <fullName evidence="5">Regulatory protein SIR2 homolog</fullName>
    </alternativeName>
</protein>
<feature type="binding site" evidence="5 6">
    <location>
        <position position="127"/>
    </location>
    <ligand>
        <name>Zn(2+)</name>
        <dbReference type="ChEBI" id="CHEBI:29105"/>
    </ligand>
</feature>
<dbReference type="Gene3D" id="3.30.1600.10">
    <property type="entry name" value="SIR2/SIRT2 'Small Domain"/>
    <property type="match status" value="1"/>
</dbReference>
<feature type="binding site" evidence="5 6">
    <location>
        <position position="181"/>
    </location>
    <ligand>
        <name>Zn(2+)</name>
        <dbReference type="ChEBI" id="CHEBI:29105"/>
    </ligand>
</feature>
<evidence type="ECO:0000256" key="6">
    <source>
        <dbReference type="PROSITE-ProRule" id="PRU00236"/>
    </source>
</evidence>
<keyword evidence="3 5" id="KW-0862">Zinc</keyword>
<dbReference type="InterPro" id="IPR003000">
    <property type="entry name" value="Sirtuin"/>
</dbReference>
<reference evidence="8 9" key="1">
    <citation type="journal article" date="2009" name="Stand. Genomic Sci.">
        <title>Complete genome sequence of Rhodothermus marinus type strain (R-10).</title>
        <authorList>
            <person name="Nolan M."/>
            <person name="Tindall B.J."/>
            <person name="Pomrenke H."/>
            <person name="Lapidus A."/>
            <person name="Copeland A."/>
            <person name="Glavina Del Rio T."/>
            <person name="Lucas S."/>
            <person name="Chen F."/>
            <person name="Tice H."/>
            <person name="Cheng J.F."/>
            <person name="Saunders E."/>
            <person name="Han C."/>
            <person name="Bruce D."/>
            <person name="Goodwin L."/>
            <person name="Chain P."/>
            <person name="Pitluck S."/>
            <person name="Ovchinikova G."/>
            <person name="Pati A."/>
            <person name="Ivanova N."/>
            <person name="Mavromatis K."/>
            <person name="Chen A."/>
            <person name="Palaniappan K."/>
            <person name="Land M."/>
            <person name="Hauser L."/>
            <person name="Chang Y.J."/>
            <person name="Jeffries C.D."/>
            <person name="Brettin T."/>
            <person name="Goker M."/>
            <person name="Bristow J."/>
            <person name="Eisen J.A."/>
            <person name="Markowitz V."/>
            <person name="Hugenholtz P."/>
            <person name="Kyrpides N.C."/>
            <person name="Klenk H.P."/>
            <person name="Detter J.C."/>
        </authorList>
    </citation>
    <scope>NUCLEOTIDE SEQUENCE [LARGE SCALE GENOMIC DNA]</scope>
    <source>
        <strain evidence="9">ATCC 43812 / DSM 4252 / R-10</strain>
    </source>
</reference>
<dbReference type="GO" id="GO:0017136">
    <property type="term" value="F:histone deacetylase activity, NAD-dependent"/>
    <property type="evidence" value="ECO:0007669"/>
    <property type="project" value="TreeGrafter"/>
</dbReference>
<comment type="cofactor">
    <cofactor evidence="5">
        <name>Zn(2+)</name>
        <dbReference type="ChEBI" id="CHEBI:29105"/>
    </cofactor>
    <text evidence="5">Binds 1 zinc ion per subunit.</text>
</comment>
<dbReference type="OrthoDB" id="9800582at2"/>
<dbReference type="InterPro" id="IPR026591">
    <property type="entry name" value="Sirtuin_cat_small_dom_sf"/>
</dbReference>
<evidence type="ECO:0000256" key="4">
    <source>
        <dbReference type="ARBA" id="ARBA00023027"/>
    </source>
</evidence>
<sequence length="291" mass="32007">MHPERLQQLVDLLRGRRLAVLTGAGCSTESGIPDYRGEGTRRRARNPIQYRAFVTDAAVRARYWARSTLGWPRFAKARPNPGHYALARLEQAGLLVGLITQNVDRLHHRAGSRRVLELHGSLATVRCLTCGHAIDRDAFQQWLLELNPGWSAHAAELAPDGDADLPDELTTRFRVPDCPRCGGILKPDVVFFGENVPRERVEAARRIVAAADVLLVAGSSLAVYSGYRFVLEAARQRKPIALVNLGPTRGDALATLRLEGRTGEVLPRLAAALTGRAFPERHVTEGLRRAG</sequence>
<feature type="binding site" evidence="5">
    <location>
        <position position="262"/>
    </location>
    <ligand>
        <name>NAD(+)</name>
        <dbReference type="ChEBI" id="CHEBI:57540"/>
    </ligand>
</feature>
<keyword evidence="1 5" id="KW-0808">Transferase</keyword>
<keyword evidence="4 5" id="KW-0520">NAD</keyword>
<dbReference type="GO" id="GO:0005737">
    <property type="term" value="C:cytoplasm"/>
    <property type="evidence" value="ECO:0007669"/>
    <property type="project" value="UniProtKB-SubCell"/>
</dbReference>
<keyword evidence="9" id="KW-1185">Reference proteome</keyword>
<proteinExistence type="inferred from homology"/>
<dbReference type="STRING" id="518766.Rmar_1653"/>
<dbReference type="NCBIfam" id="NF003738">
    <property type="entry name" value="PRK05333.1"/>
    <property type="match status" value="1"/>
</dbReference>
<gene>
    <name evidence="5" type="primary">cobB</name>
    <name evidence="8" type="ordered locus">Rmar_1653</name>
</gene>
<evidence type="ECO:0000256" key="1">
    <source>
        <dbReference type="ARBA" id="ARBA00022679"/>
    </source>
</evidence>
<comment type="similarity">
    <text evidence="5">Belongs to the sirtuin family. Class II subfamily.</text>
</comment>
<dbReference type="InterPro" id="IPR029035">
    <property type="entry name" value="DHS-like_NAD/FAD-binding_dom"/>
</dbReference>
<keyword evidence="2 5" id="KW-0479">Metal-binding</keyword>
<dbReference type="Gene3D" id="3.40.50.1220">
    <property type="entry name" value="TPP-binding domain"/>
    <property type="match status" value="1"/>
</dbReference>
<dbReference type="eggNOG" id="COG0846">
    <property type="taxonomic scope" value="Bacteria"/>
</dbReference>
<dbReference type="GO" id="GO:0008270">
    <property type="term" value="F:zinc ion binding"/>
    <property type="evidence" value="ECO:0007669"/>
    <property type="project" value="UniProtKB-UniRule"/>
</dbReference>
<dbReference type="GO" id="GO:0070403">
    <property type="term" value="F:NAD+ binding"/>
    <property type="evidence" value="ECO:0007669"/>
    <property type="project" value="UniProtKB-UniRule"/>
</dbReference>
<evidence type="ECO:0000256" key="3">
    <source>
        <dbReference type="ARBA" id="ARBA00022833"/>
    </source>
</evidence>
<dbReference type="AlphaFoldDB" id="D0MJ81"/>
<comment type="subcellular location">
    <subcellularLocation>
        <location evidence="5">Cytoplasm</location>
    </subcellularLocation>
</comment>
<dbReference type="SUPFAM" id="SSF52467">
    <property type="entry name" value="DHS-like NAD/FAD-binding domain"/>
    <property type="match status" value="1"/>
</dbReference>
<evidence type="ECO:0000259" key="7">
    <source>
        <dbReference type="PROSITE" id="PS50305"/>
    </source>
</evidence>
<dbReference type="InterPro" id="IPR026590">
    <property type="entry name" value="Ssirtuin_cat_dom"/>
</dbReference>
<dbReference type="PROSITE" id="PS50305">
    <property type="entry name" value="SIRTUIN"/>
    <property type="match status" value="1"/>
</dbReference>
<evidence type="ECO:0000313" key="9">
    <source>
        <dbReference type="Proteomes" id="UP000002221"/>
    </source>
</evidence>
<evidence type="ECO:0000313" key="8">
    <source>
        <dbReference type="EMBL" id="ACY48539.1"/>
    </source>
</evidence>
<organism evidence="8 9">
    <name type="scientific">Rhodothermus marinus (strain ATCC 43812 / DSM 4252 / R-10)</name>
    <name type="common">Rhodothermus obamensis</name>
    <dbReference type="NCBI Taxonomy" id="518766"/>
    <lineage>
        <taxon>Bacteria</taxon>
        <taxon>Pseudomonadati</taxon>
        <taxon>Rhodothermota</taxon>
        <taxon>Rhodothermia</taxon>
        <taxon>Rhodothermales</taxon>
        <taxon>Rhodothermaceae</taxon>
        <taxon>Rhodothermus</taxon>
    </lineage>
</organism>
<dbReference type="EC" id="2.3.1.286" evidence="5"/>
<evidence type="ECO:0000256" key="2">
    <source>
        <dbReference type="ARBA" id="ARBA00022723"/>
    </source>
</evidence>
<dbReference type="EMBL" id="CP001807">
    <property type="protein sequence ID" value="ACY48539.1"/>
    <property type="molecule type" value="Genomic_DNA"/>
</dbReference>
<feature type="binding site" evidence="5 6">
    <location>
        <position position="130"/>
    </location>
    <ligand>
        <name>Zn(2+)</name>
        <dbReference type="ChEBI" id="CHEBI:29105"/>
    </ligand>
</feature>
<dbReference type="PANTHER" id="PTHR11085:SF10">
    <property type="entry name" value="NAD-DEPENDENT PROTEIN DEACYLASE SIRTUIN-5, MITOCHONDRIAL-RELATED"/>
    <property type="match status" value="1"/>
</dbReference>
<dbReference type="RefSeq" id="WP_012844150.1">
    <property type="nucleotide sequence ID" value="NC_013501.1"/>
</dbReference>
<name>D0MJ81_RHOM4</name>
<dbReference type="PANTHER" id="PTHR11085">
    <property type="entry name" value="NAD-DEPENDENT PROTEIN DEACYLASE SIRTUIN-5, MITOCHONDRIAL-RELATED"/>
    <property type="match status" value="1"/>
</dbReference>
<feature type="binding site" evidence="5">
    <location>
        <begin position="218"/>
        <end position="220"/>
    </location>
    <ligand>
        <name>NAD(+)</name>
        <dbReference type="ChEBI" id="CHEBI:57540"/>
    </ligand>
</feature>
<dbReference type="CDD" id="cd01409">
    <property type="entry name" value="SIRT4"/>
    <property type="match status" value="1"/>
</dbReference>
<dbReference type="KEGG" id="rmr:Rmar_1653"/>
<dbReference type="InterPro" id="IPR050134">
    <property type="entry name" value="NAD-dep_sirtuin_deacylases"/>
</dbReference>